<comment type="caution">
    <text evidence="1">The sequence shown here is derived from an EMBL/GenBank/DDBJ whole genome shotgun (WGS) entry which is preliminary data.</text>
</comment>
<name>A0AB33ZXE9_LACGS</name>
<proteinExistence type="predicted"/>
<evidence type="ECO:0000313" key="2">
    <source>
        <dbReference type="Proteomes" id="UP000250668"/>
    </source>
</evidence>
<gene>
    <name evidence="1" type="ORF">LJCM1025_16010</name>
</gene>
<evidence type="ECO:0000313" key="1">
    <source>
        <dbReference type="EMBL" id="GBA97561.1"/>
    </source>
</evidence>
<reference evidence="1 2" key="1">
    <citation type="journal article" date="2018" name="Int. J. Syst. Evol. Microbiol.">
        <title>Lactobacillus paragasseri sp. nov., a sister taxon of Lactobacillus gasseri, based on whole-genome sequence analyses.</title>
        <authorList>
            <person name="Tanizawa Y."/>
            <person name="Tada I."/>
            <person name="Kobayashi H."/>
            <person name="Endo A."/>
            <person name="Maeno S."/>
            <person name="Toyoda A."/>
            <person name="Arita M."/>
            <person name="Nakamura Y."/>
            <person name="Sakamoto M."/>
            <person name="Ohkuma M."/>
            <person name="Tohno M."/>
        </authorList>
    </citation>
    <scope>NUCLEOTIDE SEQUENCE [LARGE SCALE GENOMIC DNA]</scope>
    <source>
        <strain evidence="1 2">JCM 1025</strain>
    </source>
</reference>
<dbReference type="EMBL" id="BEXJ01000004">
    <property type="protein sequence ID" value="GBA97561.1"/>
    <property type="molecule type" value="Genomic_DNA"/>
</dbReference>
<sequence>MSLGVKLSSSSLTIYLKIEDYNLYRNKYDDNWVTVSLRIQGSGIDVNYRLNSLFQKK</sequence>
<organism evidence="1 2">
    <name type="scientific">Lactobacillus gasseri</name>
    <dbReference type="NCBI Taxonomy" id="1596"/>
    <lineage>
        <taxon>Bacteria</taxon>
        <taxon>Bacillati</taxon>
        <taxon>Bacillota</taxon>
        <taxon>Bacilli</taxon>
        <taxon>Lactobacillales</taxon>
        <taxon>Lactobacillaceae</taxon>
        <taxon>Lactobacillus</taxon>
    </lineage>
</organism>
<protein>
    <submittedName>
        <fullName evidence="1">Uncharacterized protein</fullName>
    </submittedName>
</protein>
<accession>A0AB33ZXE9</accession>
<dbReference type="AlphaFoldDB" id="A0AB33ZXE9"/>
<dbReference type="Proteomes" id="UP000250668">
    <property type="component" value="Unassembled WGS sequence"/>
</dbReference>